<dbReference type="Gene3D" id="3.90.180.10">
    <property type="entry name" value="Medium-chain alcohol dehydrogenases, catalytic domain"/>
    <property type="match status" value="1"/>
</dbReference>
<evidence type="ECO:0000256" key="3">
    <source>
        <dbReference type="ARBA" id="ARBA00022723"/>
    </source>
</evidence>
<dbReference type="AlphaFoldDB" id="A0A5N5WYT0"/>
<dbReference type="GO" id="GO:0034079">
    <property type="term" value="P:butanediol biosynthetic process"/>
    <property type="evidence" value="ECO:0007669"/>
    <property type="project" value="TreeGrafter"/>
</dbReference>
<dbReference type="EMBL" id="ML732253">
    <property type="protein sequence ID" value="KAB8072202.1"/>
    <property type="molecule type" value="Genomic_DNA"/>
</dbReference>
<feature type="domain" description="Alcohol dehydrogenase-like N-terminal" evidence="7">
    <location>
        <begin position="56"/>
        <end position="140"/>
    </location>
</feature>
<evidence type="ECO:0000313" key="9">
    <source>
        <dbReference type="Proteomes" id="UP000326565"/>
    </source>
</evidence>
<accession>A0A5N5WYT0</accession>
<keyword evidence="3" id="KW-0479">Metal-binding</keyword>
<gene>
    <name evidence="8" type="ORF">BDV29DRAFT_192709</name>
</gene>
<dbReference type="SUPFAM" id="SSF50129">
    <property type="entry name" value="GroES-like"/>
    <property type="match status" value="1"/>
</dbReference>
<comment type="similarity">
    <text evidence="2">Belongs to the zinc-containing alcohol dehydrogenase family.</text>
</comment>
<feature type="domain" description="Alcohol dehydrogenase-like C-terminal" evidence="6">
    <location>
        <begin position="157"/>
        <end position="226"/>
    </location>
</feature>
<dbReference type="Pfam" id="PF00107">
    <property type="entry name" value="ADH_zinc_N"/>
    <property type="match status" value="1"/>
</dbReference>
<evidence type="ECO:0000259" key="6">
    <source>
        <dbReference type="Pfam" id="PF00107"/>
    </source>
</evidence>
<name>A0A5N5WYT0_9EURO</name>
<dbReference type="InterPro" id="IPR013154">
    <property type="entry name" value="ADH-like_N"/>
</dbReference>
<dbReference type="GO" id="GO:0000721">
    <property type="term" value="F:(R,R)-butanediol dehydrogenase activity"/>
    <property type="evidence" value="ECO:0007669"/>
    <property type="project" value="TreeGrafter"/>
</dbReference>
<dbReference type="PANTHER" id="PTHR43161:SF23">
    <property type="entry name" value="(R,R)-BUTANEDIOL DEHYDROGENASE-RELATED"/>
    <property type="match status" value="1"/>
</dbReference>
<keyword evidence="5" id="KW-0560">Oxidoreductase</keyword>
<evidence type="ECO:0000313" key="8">
    <source>
        <dbReference type="EMBL" id="KAB8072202.1"/>
    </source>
</evidence>
<reference evidence="8 9" key="1">
    <citation type="submission" date="2019-04" db="EMBL/GenBank/DDBJ databases">
        <title>Friends and foes A comparative genomics study of 23 Aspergillus species from section Flavi.</title>
        <authorList>
            <consortium name="DOE Joint Genome Institute"/>
            <person name="Kjaerbolling I."/>
            <person name="Vesth T."/>
            <person name="Frisvad J.C."/>
            <person name="Nybo J.L."/>
            <person name="Theobald S."/>
            <person name="Kildgaard S."/>
            <person name="Isbrandt T."/>
            <person name="Kuo A."/>
            <person name="Sato A."/>
            <person name="Lyhne E.K."/>
            <person name="Kogle M.E."/>
            <person name="Wiebenga A."/>
            <person name="Kun R.S."/>
            <person name="Lubbers R.J."/>
            <person name="Makela M.R."/>
            <person name="Barry K."/>
            <person name="Chovatia M."/>
            <person name="Clum A."/>
            <person name="Daum C."/>
            <person name="Haridas S."/>
            <person name="He G."/>
            <person name="LaButti K."/>
            <person name="Lipzen A."/>
            <person name="Mondo S."/>
            <person name="Riley R."/>
            <person name="Salamov A."/>
            <person name="Simmons B.A."/>
            <person name="Magnuson J.K."/>
            <person name="Henrissat B."/>
            <person name="Mortensen U.H."/>
            <person name="Larsen T.O."/>
            <person name="Devries R.P."/>
            <person name="Grigoriev I.V."/>
            <person name="Machida M."/>
            <person name="Baker S.E."/>
            <person name="Andersen M.R."/>
        </authorList>
    </citation>
    <scope>NUCLEOTIDE SEQUENCE [LARGE SCALE GENOMIC DNA]</scope>
    <source>
        <strain evidence="8 9">CBS 151.66</strain>
    </source>
</reference>
<evidence type="ECO:0000256" key="4">
    <source>
        <dbReference type="ARBA" id="ARBA00022833"/>
    </source>
</evidence>
<dbReference type="SUPFAM" id="SSF51735">
    <property type="entry name" value="NAD(P)-binding Rossmann-fold domains"/>
    <property type="match status" value="1"/>
</dbReference>
<protein>
    <submittedName>
        <fullName evidence="8">Chaperonin 10-like protein</fullName>
    </submittedName>
</protein>
<sequence>MRAVRFHGRGDIPIDQIEEPVISSGSRKVTNRYQIRPAFYLCGPMAIPQALHATTSAKLLVTLGHESSEIIEEAGEGGMQLKVGGRVAVRPNLYDLTRPCCVLGRPDCCRNLGFIGYSGDGGGLADHVVVQEKHAILLPKDFPLEMGALVEPLTVAWHAVSPQRQRFAKLLGATNVVGPRMEDVVTKVRSMTGDAGAHVAFECSGVPAGFYTALEEIRARGTVAIVEAVNCDDGDFEALIDAIWKTRSEAMITSKIRMEEIEEKGFKPLVSDRDKHVKVLIDVSA</sequence>
<evidence type="ECO:0000259" key="7">
    <source>
        <dbReference type="Pfam" id="PF08240"/>
    </source>
</evidence>
<dbReference type="GO" id="GO:0005737">
    <property type="term" value="C:cytoplasm"/>
    <property type="evidence" value="ECO:0007669"/>
    <property type="project" value="TreeGrafter"/>
</dbReference>
<proteinExistence type="inferred from homology"/>
<evidence type="ECO:0000256" key="1">
    <source>
        <dbReference type="ARBA" id="ARBA00001947"/>
    </source>
</evidence>
<comment type="cofactor">
    <cofactor evidence="1">
        <name>Zn(2+)</name>
        <dbReference type="ChEBI" id="CHEBI:29105"/>
    </cofactor>
</comment>
<dbReference type="InterPro" id="IPR011032">
    <property type="entry name" value="GroES-like_sf"/>
</dbReference>
<keyword evidence="4" id="KW-0862">Zinc</keyword>
<dbReference type="Gene3D" id="3.40.50.720">
    <property type="entry name" value="NAD(P)-binding Rossmann-like Domain"/>
    <property type="match status" value="1"/>
</dbReference>
<dbReference type="InterPro" id="IPR036291">
    <property type="entry name" value="NAD(P)-bd_dom_sf"/>
</dbReference>
<dbReference type="GO" id="GO:0046872">
    <property type="term" value="F:metal ion binding"/>
    <property type="evidence" value="ECO:0007669"/>
    <property type="project" value="UniProtKB-KW"/>
</dbReference>
<dbReference type="OrthoDB" id="3941538at2759"/>
<organism evidence="8 9">
    <name type="scientific">Aspergillus leporis</name>
    <dbReference type="NCBI Taxonomy" id="41062"/>
    <lineage>
        <taxon>Eukaryota</taxon>
        <taxon>Fungi</taxon>
        <taxon>Dikarya</taxon>
        <taxon>Ascomycota</taxon>
        <taxon>Pezizomycotina</taxon>
        <taxon>Eurotiomycetes</taxon>
        <taxon>Eurotiomycetidae</taxon>
        <taxon>Eurotiales</taxon>
        <taxon>Aspergillaceae</taxon>
        <taxon>Aspergillus</taxon>
        <taxon>Aspergillus subgen. Circumdati</taxon>
    </lineage>
</organism>
<evidence type="ECO:0000256" key="2">
    <source>
        <dbReference type="ARBA" id="ARBA00008072"/>
    </source>
</evidence>
<dbReference type="Proteomes" id="UP000326565">
    <property type="component" value="Unassembled WGS sequence"/>
</dbReference>
<dbReference type="Pfam" id="PF08240">
    <property type="entry name" value="ADH_N"/>
    <property type="match status" value="1"/>
</dbReference>
<keyword evidence="9" id="KW-1185">Reference proteome</keyword>
<evidence type="ECO:0000256" key="5">
    <source>
        <dbReference type="ARBA" id="ARBA00023002"/>
    </source>
</evidence>
<dbReference type="InterPro" id="IPR013149">
    <property type="entry name" value="ADH-like_C"/>
</dbReference>
<dbReference type="PANTHER" id="PTHR43161">
    <property type="entry name" value="SORBITOL DEHYDROGENASE"/>
    <property type="match status" value="1"/>
</dbReference>